<dbReference type="GO" id="GO:0016787">
    <property type="term" value="F:hydrolase activity"/>
    <property type="evidence" value="ECO:0007669"/>
    <property type="project" value="UniProtKB-KW"/>
</dbReference>
<protein>
    <submittedName>
        <fullName evidence="2">Substrate import-associated zinc metallohydrolase lipoprotein</fullName>
    </submittedName>
</protein>
<evidence type="ECO:0000256" key="1">
    <source>
        <dbReference type="SAM" id="SignalP"/>
    </source>
</evidence>
<evidence type="ECO:0000313" key="3">
    <source>
        <dbReference type="Proteomes" id="UP000256779"/>
    </source>
</evidence>
<keyword evidence="3" id="KW-1185">Reference proteome</keyword>
<dbReference type="Proteomes" id="UP000256779">
    <property type="component" value="Unassembled WGS sequence"/>
</dbReference>
<comment type="caution">
    <text evidence="2">The sequence shown here is derived from an EMBL/GenBank/DDBJ whole genome shotgun (WGS) entry which is preliminary data.</text>
</comment>
<dbReference type="Pfam" id="PF15890">
    <property type="entry name" value="Peptidase_Mx1"/>
    <property type="match status" value="1"/>
</dbReference>
<name>A0A3D9L2D5_MARFU</name>
<keyword evidence="2" id="KW-0378">Hydrolase</keyword>
<dbReference type="AlphaFoldDB" id="A0A3D9L2D5"/>
<sequence length="253" mass="28597">MKKIVFAISGLVIALLTVMSCYPDESLSVAQKDDDVDLNELDQYIEENFTKEYGMAIRYRYVDNYVSPNERVTPPKLDVVKPMLDFISNYWIDPYLKVTEGEEFFREHVPAEIILLGGLIYNENGTVTLGTADAGARITFTNVNAIDPTDTAWRDLQLQTVYHEFAHTVHQRYKLPASFESITPNGFTSAGSWFNLPPEEALQRGFVSPYATSSPNEDFAETVAYYLFDPDFQKKFIEQEKDCSTAACEAASS</sequence>
<evidence type="ECO:0000313" key="2">
    <source>
        <dbReference type="EMBL" id="RED98888.1"/>
    </source>
</evidence>
<proteinExistence type="predicted"/>
<keyword evidence="1" id="KW-0732">Signal</keyword>
<reference evidence="2 3" key="1">
    <citation type="submission" date="2018-07" db="EMBL/GenBank/DDBJ databases">
        <title>Genomic Encyclopedia of Type Strains, Phase IV (KMG-IV): sequencing the most valuable type-strain genomes for metagenomic binning, comparative biology and taxonomic classification.</title>
        <authorList>
            <person name="Goeker M."/>
        </authorList>
    </citation>
    <scope>NUCLEOTIDE SEQUENCE [LARGE SCALE GENOMIC DNA]</scope>
    <source>
        <strain evidence="2 3">DSM 4134</strain>
    </source>
</reference>
<dbReference type="RefSeq" id="WP_115868193.1">
    <property type="nucleotide sequence ID" value="NZ_QREG01000009.1"/>
</dbReference>
<organism evidence="2 3">
    <name type="scientific">Marinoscillum furvescens DSM 4134</name>
    <dbReference type="NCBI Taxonomy" id="1122208"/>
    <lineage>
        <taxon>Bacteria</taxon>
        <taxon>Pseudomonadati</taxon>
        <taxon>Bacteroidota</taxon>
        <taxon>Cytophagia</taxon>
        <taxon>Cytophagales</taxon>
        <taxon>Reichenbachiellaceae</taxon>
        <taxon>Marinoscillum</taxon>
    </lineage>
</organism>
<dbReference type="InterPro" id="IPR030890">
    <property type="entry name" value="LP_HExxH_w_TonB"/>
</dbReference>
<dbReference type="NCBIfam" id="TIGR04549">
    <property type="entry name" value="LP_HExxH_w_tonB"/>
    <property type="match status" value="1"/>
</dbReference>
<dbReference type="OrthoDB" id="1113652at2"/>
<keyword evidence="2" id="KW-0449">Lipoprotein</keyword>
<feature type="chain" id="PRO_5017659582" evidence="1">
    <location>
        <begin position="24"/>
        <end position="253"/>
    </location>
</feature>
<dbReference type="EMBL" id="QREG01000009">
    <property type="protein sequence ID" value="RED98888.1"/>
    <property type="molecule type" value="Genomic_DNA"/>
</dbReference>
<dbReference type="Gene3D" id="3.40.390.70">
    <property type="match status" value="1"/>
</dbReference>
<accession>A0A3D9L2D5</accession>
<feature type="signal peptide" evidence="1">
    <location>
        <begin position="1"/>
        <end position="23"/>
    </location>
</feature>
<dbReference type="PROSITE" id="PS51257">
    <property type="entry name" value="PROKAR_LIPOPROTEIN"/>
    <property type="match status" value="1"/>
</dbReference>
<gene>
    <name evidence="2" type="ORF">C7460_10980</name>
</gene>
<dbReference type="SUPFAM" id="SSF55486">
    <property type="entry name" value="Metalloproteases ('zincins'), catalytic domain"/>
    <property type="match status" value="1"/>
</dbReference>